<evidence type="ECO:0000313" key="3">
    <source>
        <dbReference type="Proteomes" id="UP001369086"/>
    </source>
</evidence>
<feature type="compositionally biased region" description="Basic and acidic residues" evidence="1">
    <location>
        <begin position="358"/>
        <end position="373"/>
    </location>
</feature>
<accession>A0ABR0ZR71</accession>
<feature type="region of interest" description="Disordered" evidence="1">
    <location>
        <begin position="36"/>
        <end position="82"/>
    </location>
</feature>
<feature type="region of interest" description="Disordered" evidence="1">
    <location>
        <begin position="351"/>
        <end position="390"/>
    </location>
</feature>
<feature type="region of interest" description="Disordered" evidence="1">
    <location>
        <begin position="105"/>
        <end position="216"/>
    </location>
</feature>
<reference evidence="2 3" key="1">
    <citation type="submission" date="2021-05" db="EMBL/GenBank/DDBJ databases">
        <authorList>
            <person name="Zahm M."/>
            <person name="Klopp C."/>
            <person name="Cabau C."/>
            <person name="Kuhl H."/>
            <person name="Suciu R."/>
            <person name="Ciorpac M."/>
            <person name="Holostenco D."/>
            <person name="Gessner J."/>
            <person name="Wuertz S."/>
            <person name="Hohne C."/>
            <person name="Stock M."/>
            <person name="Gislard M."/>
            <person name="Lluch J."/>
            <person name="Milhes M."/>
            <person name="Lampietro C."/>
            <person name="Lopez Roques C."/>
            <person name="Donnadieu C."/>
            <person name="Du K."/>
            <person name="Schartl M."/>
            <person name="Guiguen Y."/>
        </authorList>
    </citation>
    <scope>NUCLEOTIDE SEQUENCE [LARGE SCALE GENOMIC DNA]</scope>
    <source>
        <strain evidence="2">Hh-F2</strain>
        <tissue evidence="2">Blood</tissue>
    </source>
</reference>
<proteinExistence type="predicted"/>
<feature type="compositionally biased region" description="Acidic residues" evidence="1">
    <location>
        <begin position="483"/>
        <end position="492"/>
    </location>
</feature>
<evidence type="ECO:0000313" key="2">
    <source>
        <dbReference type="EMBL" id="KAK6487314.1"/>
    </source>
</evidence>
<protein>
    <submittedName>
        <fullName evidence="2">Uncharacterized protein</fullName>
    </submittedName>
</protein>
<comment type="caution">
    <text evidence="2">The sequence shown here is derived from an EMBL/GenBank/DDBJ whole genome shotgun (WGS) entry which is preliminary data.</text>
</comment>
<sequence length="811" mass="91508">MYHNKLQNQENNVLNIHLLKRFGSKEKRTERLLKMNPTQSDSLVLKEGPATDKEPLQRNTPEQDESGYFEHSLNGREETEEQVECSVGEAKCPITTESDRDVTAALLPSGGSQSHPYAGRVSVRETNQQEEQESCVEQGSSDYGQPARNEPCVEQGSNDYGQPARNEPCVEQGSNDYGQPVRNEPCVEQGSSDYGQPARNEPCVEQGSSDYGQPARNVHNKLFSSLLPSSSAHPWNLGTSASKDLPHFNIPKPDIHLSQSRDPPSIKYSLPSLLKNPEDSDGELENYQQCHEPGSVDSMFQTTSLNSQFEPSAVSPSALYWREYENPANVSKMGTGEREFLEENTYKNQKISQCYDSDVNKEEEPEEQPKELESNDSMTDDGKDTATSVLSQETLPDIPELEPTATEEVVSRTSKLYQHQREYLTADLHPVDTDQDDGVYEEQPPDVVELSLSISNQCMGRGGGSDEDSQAGEKAHQGVAEEGSSEAEEEAAEAPKIEGESNENVAPRADQDGPPLLQDVGGRLTAWHSERGVRESQRLSSSEPFIRQSVEDVYGRIIRKCGGLFLDTLREFYLATYSKDQCRFYLLDSGLVLSDAMGEKRSDKVLVTMRDNVKLALTPTRCSDYEYPIYFIKQLDDNWFRAIDKLTQEVMLVKRVLVTSNWRKTLENFLFLQPRPFVLLPYAVVYDRKGFIYYIMQDRDIKDFGMQLTDSSSNRNDVFKQSLQFLRFCKEYHLQPQDLNSSILHTSQGVYFDPTTLGNMEDMCSFKKTLREAVRGVFQDPALEECVCERVWRSVEGEEVDWGQDCSPAGF</sequence>
<feature type="region of interest" description="Disordered" evidence="1">
    <location>
        <begin position="457"/>
        <end position="515"/>
    </location>
</feature>
<dbReference type="EMBL" id="JAHFZB010000007">
    <property type="protein sequence ID" value="KAK6487314.1"/>
    <property type="molecule type" value="Genomic_DNA"/>
</dbReference>
<organism evidence="2 3">
    <name type="scientific">Huso huso</name>
    <name type="common">Beluga</name>
    <name type="synonym">Acipenser huso</name>
    <dbReference type="NCBI Taxonomy" id="61971"/>
    <lineage>
        <taxon>Eukaryota</taxon>
        <taxon>Metazoa</taxon>
        <taxon>Chordata</taxon>
        <taxon>Craniata</taxon>
        <taxon>Vertebrata</taxon>
        <taxon>Euteleostomi</taxon>
        <taxon>Actinopterygii</taxon>
        <taxon>Chondrostei</taxon>
        <taxon>Acipenseriformes</taxon>
        <taxon>Acipenseridae</taxon>
        <taxon>Huso</taxon>
    </lineage>
</organism>
<dbReference type="Proteomes" id="UP001369086">
    <property type="component" value="Unassembled WGS sequence"/>
</dbReference>
<keyword evidence="3" id="KW-1185">Reference proteome</keyword>
<gene>
    <name evidence="2" type="ORF">HHUSO_G8461</name>
</gene>
<name>A0ABR0ZR71_HUSHU</name>
<evidence type="ECO:0000256" key="1">
    <source>
        <dbReference type="SAM" id="MobiDB-lite"/>
    </source>
</evidence>